<feature type="transmembrane region" description="Helical" evidence="7">
    <location>
        <begin position="178"/>
        <end position="201"/>
    </location>
</feature>
<keyword evidence="4 7" id="KW-0812">Transmembrane</keyword>
<proteinExistence type="inferred from homology"/>
<dbReference type="GO" id="GO:0005886">
    <property type="term" value="C:plasma membrane"/>
    <property type="evidence" value="ECO:0007669"/>
    <property type="project" value="UniProtKB-SubCell"/>
</dbReference>
<accession>A0A3Q8X3Y9</accession>
<evidence type="ECO:0000313" key="9">
    <source>
        <dbReference type="EMBL" id="AZN39217.1"/>
    </source>
</evidence>
<organism evidence="9 10">
    <name type="scientific">Paenibacillus albus</name>
    <dbReference type="NCBI Taxonomy" id="2495582"/>
    <lineage>
        <taxon>Bacteria</taxon>
        <taxon>Bacillati</taxon>
        <taxon>Bacillota</taxon>
        <taxon>Bacilli</taxon>
        <taxon>Bacillales</taxon>
        <taxon>Paenibacillaceae</taxon>
        <taxon>Paenibacillus</taxon>
    </lineage>
</organism>
<dbReference type="CDD" id="cd06261">
    <property type="entry name" value="TM_PBP2"/>
    <property type="match status" value="1"/>
</dbReference>
<evidence type="ECO:0000313" key="10">
    <source>
        <dbReference type="Proteomes" id="UP000272528"/>
    </source>
</evidence>
<dbReference type="GO" id="GO:0055085">
    <property type="term" value="P:transmembrane transport"/>
    <property type="evidence" value="ECO:0007669"/>
    <property type="project" value="InterPro"/>
</dbReference>
<protein>
    <submittedName>
        <fullName evidence="9">Carbohydrate ABC transporter permease</fullName>
    </submittedName>
</protein>
<dbReference type="PANTHER" id="PTHR43744">
    <property type="entry name" value="ABC TRANSPORTER PERMEASE PROTEIN MG189-RELATED-RELATED"/>
    <property type="match status" value="1"/>
</dbReference>
<keyword evidence="3" id="KW-1003">Cell membrane</keyword>
<keyword evidence="10" id="KW-1185">Reference proteome</keyword>
<feature type="transmembrane region" description="Helical" evidence="7">
    <location>
        <begin position="236"/>
        <end position="256"/>
    </location>
</feature>
<feature type="transmembrane region" description="Helical" evidence="7">
    <location>
        <begin position="71"/>
        <end position="92"/>
    </location>
</feature>
<comment type="subcellular location">
    <subcellularLocation>
        <location evidence="1 7">Cell membrane</location>
        <topology evidence="1 7">Multi-pass membrane protein</topology>
    </subcellularLocation>
</comment>
<dbReference type="InterPro" id="IPR000515">
    <property type="entry name" value="MetI-like"/>
</dbReference>
<gene>
    <name evidence="9" type="ORF">EJC50_05715</name>
</gene>
<evidence type="ECO:0000256" key="5">
    <source>
        <dbReference type="ARBA" id="ARBA00022989"/>
    </source>
</evidence>
<keyword evidence="5 7" id="KW-1133">Transmembrane helix</keyword>
<evidence type="ECO:0000256" key="3">
    <source>
        <dbReference type="ARBA" id="ARBA00022475"/>
    </source>
</evidence>
<dbReference type="InterPro" id="IPR035906">
    <property type="entry name" value="MetI-like_sf"/>
</dbReference>
<dbReference type="AlphaFoldDB" id="A0A3Q8X3Y9"/>
<keyword evidence="6 7" id="KW-0472">Membrane</keyword>
<evidence type="ECO:0000259" key="8">
    <source>
        <dbReference type="PROSITE" id="PS50928"/>
    </source>
</evidence>
<evidence type="ECO:0000256" key="2">
    <source>
        <dbReference type="ARBA" id="ARBA00022448"/>
    </source>
</evidence>
<dbReference type="SUPFAM" id="SSF161098">
    <property type="entry name" value="MetI-like"/>
    <property type="match status" value="1"/>
</dbReference>
<dbReference type="KEGG" id="palb:EJC50_05715"/>
<feature type="transmembrane region" description="Helical" evidence="7">
    <location>
        <begin position="12"/>
        <end position="34"/>
    </location>
</feature>
<comment type="similarity">
    <text evidence="7">Belongs to the binding-protein-dependent transport system permease family.</text>
</comment>
<evidence type="ECO:0000256" key="7">
    <source>
        <dbReference type="RuleBase" id="RU363032"/>
    </source>
</evidence>
<name>A0A3Q8X3Y9_9BACL</name>
<dbReference type="Pfam" id="PF00528">
    <property type="entry name" value="BPD_transp_1"/>
    <property type="match status" value="1"/>
</dbReference>
<dbReference type="PANTHER" id="PTHR43744:SF12">
    <property type="entry name" value="ABC TRANSPORTER PERMEASE PROTEIN MG189-RELATED"/>
    <property type="match status" value="1"/>
</dbReference>
<dbReference type="EMBL" id="CP034437">
    <property type="protein sequence ID" value="AZN39217.1"/>
    <property type="molecule type" value="Genomic_DNA"/>
</dbReference>
<reference evidence="10" key="1">
    <citation type="submission" date="2018-12" db="EMBL/GenBank/DDBJ databases">
        <title>Genome sequence of Peanibacillus sp.</title>
        <authorList>
            <person name="Subramani G."/>
            <person name="Srinivasan S."/>
            <person name="Kim M.K."/>
        </authorList>
    </citation>
    <scope>NUCLEOTIDE SEQUENCE [LARGE SCALE GENOMIC DNA]</scope>
    <source>
        <strain evidence="10">18JY67-1</strain>
    </source>
</reference>
<dbReference type="PROSITE" id="PS50928">
    <property type="entry name" value="ABC_TM1"/>
    <property type="match status" value="1"/>
</dbReference>
<keyword evidence="2 7" id="KW-0813">Transport</keyword>
<feature type="transmembrane region" description="Helical" evidence="7">
    <location>
        <begin position="130"/>
        <end position="151"/>
    </location>
</feature>
<evidence type="ECO:0000256" key="1">
    <source>
        <dbReference type="ARBA" id="ARBA00004651"/>
    </source>
</evidence>
<dbReference type="Gene3D" id="1.10.3720.10">
    <property type="entry name" value="MetI-like"/>
    <property type="match status" value="1"/>
</dbReference>
<dbReference type="OrthoDB" id="9771544at2"/>
<dbReference type="Proteomes" id="UP000272528">
    <property type="component" value="Chromosome"/>
</dbReference>
<dbReference type="RefSeq" id="WP_126013511.1">
    <property type="nucleotide sequence ID" value="NZ_CP034437.1"/>
</dbReference>
<feature type="transmembrane region" description="Helical" evidence="7">
    <location>
        <begin position="104"/>
        <end position="124"/>
    </location>
</feature>
<feature type="domain" description="ABC transmembrane type-1" evidence="8">
    <location>
        <begin position="67"/>
        <end position="257"/>
    </location>
</feature>
<sequence>MNRSLRTTLTTSTIALFSLFALLPFYIMLVMGTYQNEELFQKIVLVPGHYLMENIKTVAESRFDLAYMNSFIVSAASTVVSVFVSCFAGFAFAKHEFKYKKQIFSGVLLTMMIPGQLGLVAFVIEMRYIHVSSTLLPLILPWVANAFGIFWMTQFMKGAIPTEVLESARIDGCSDIGVFFRIVVAFIYPAIATLSLLVFLWSWNNYLLPLIIINKPELFTIPLAITSLGNAYRTDLAAQILGLTLGTIPVLILFIFGSKSFIRGLTAGSVKG</sequence>
<evidence type="ECO:0000256" key="4">
    <source>
        <dbReference type="ARBA" id="ARBA00022692"/>
    </source>
</evidence>
<evidence type="ECO:0000256" key="6">
    <source>
        <dbReference type="ARBA" id="ARBA00023136"/>
    </source>
</evidence>